<keyword evidence="1" id="KW-0472">Membrane</keyword>
<keyword evidence="1" id="KW-0812">Transmembrane</keyword>
<reference evidence="2 3" key="1">
    <citation type="submission" date="2019-03" db="EMBL/GenBank/DDBJ databases">
        <title>Genomic Encyclopedia of Archaeal and Bacterial Type Strains, Phase II (KMG-II): from individual species to whole genera.</title>
        <authorList>
            <person name="Goeker M."/>
        </authorList>
    </citation>
    <scope>NUCLEOTIDE SEQUENCE [LARGE SCALE GENOMIC DNA]</scope>
    <source>
        <strain evidence="2 3">ATCC 25309</strain>
    </source>
</reference>
<dbReference type="EMBL" id="SOCA01000029">
    <property type="protein sequence ID" value="TDU62077.1"/>
    <property type="molecule type" value="Genomic_DNA"/>
</dbReference>
<name>A0A4R7RI05_9BACT</name>
<keyword evidence="3" id="KW-1185">Reference proteome</keyword>
<feature type="transmembrane region" description="Helical" evidence="1">
    <location>
        <begin position="23"/>
        <end position="40"/>
    </location>
</feature>
<accession>A0A4R7RI05</accession>
<feature type="transmembrane region" description="Helical" evidence="1">
    <location>
        <begin position="82"/>
        <end position="100"/>
    </location>
</feature>
<sequence>MINLATVYPMNNWLLWLYLLEQAYWWLWVILLTGCFLAFFKSQRRLVGWIGWTTAAIILVPYCFLFREGISVGISSREELKYIIAVVLPPLVSITLIFIGRRKLSAPQTE</sequence>
<evidence type="ECO:0000256" key="1">
    <source>
        <dbReference type="SAM" id="Phobius"/>
    </source>
</evidence>
<evidence type="ECO:0000313" key="2">
    <source>
        <dbReference type="EMBL" id="TDU62077.1"/>
    </source>
</evidence>
<dbReference type="AlphaFoldDB" id="A0A4R7RI05"/>
<proteinExistence type="predicted"/>
<organism evidence="2 3">
    <name type="scientific">Prosthecobacter fusiformis</name>
    <dbReference type="NCBI Taxonomy" id="48464"/>
    <lineage>
        <taxon>Bacteria</taxon>
        <taxon>Pseudomonadati</taxon>
        <taxon>Verrucomicrobiota</taxon>
        <taxon>Verrucomicrobiia</taxon>
        <taxon>Verrucomicrobiales</taxon>
        <taxon>Verrucomicrobiaceae</taxon>
        <taxon>Prosthecobacter</taxon>
    </lineage>
</organism>
<evidence type="ECO:0000313" key="3">
    <source>
        <dbReference type="Proteomes" id="UP000295662"/>
    </source>
</evidence>
<keyword evidence="1" id="KW-1133">Transmembrane helix</keyword>
<gene>
    <name evidence="2" type="ORF">EI77_04770</name>
</gene>
<feature type="transmembrane region" description="Helical" evidence="1">
    <location>
        <begin position="47"/>
        <end position="67"/>
    </location>
</feature>
<comment type="caution">
    <text evidence="2">The sequence shown here is derived from an EMBL/GenBank/DDBJ whole genome shotgun (WGS) entry which is preliminary data.</text>
</comment>
<dbReference type="Proteomes" id="UP000295662">
    <property type="component" value="Unassembled WGS sequence"/>
</dbReference>
<protein>
    <submittedName>
        <fullName evidence="2">Uncharacterized protein</fullName>
    </submittedName>
</protein>